<dbReference type="SUPFAM" id="SSF56672">
    <property type="entry name" value="DNA/RNA polymerases"/>
    <property type="match status" value="1"/>
</dbReference>
<keyword evidence="4" id="KW-0808">Transferase</keyword>
<evidence type="ECO:0000256" key="2">
    <source>
        <dbReference type="ARBA" id="ARBA00022763"/>
    </source>
</evidence>
<evidence type="ECO:0000256" key="1">
    <source>
        <dbReference type="ARBA" id="ARBA00010945"/>
    </source>
</evidence>
<keyword evidence="2" id="KW-0227">DNA damage</keyword>
<dbReference type="CDD" id="cd03468">
    <property type="entry name" value="PolY_like"/>
    <property type="match status" value="1"/>
</dbReference>
<organism evidence="4 5">
    <name type="scientific">Opitutus terrae (strain DSM 11246 / JCM 15787 / PB90-1)</name>
    <dbReference type="NCBI Taxonomy" id="452637"/>
    <lineage>
        <taxon>Bacteria</taxon>
        <taxon>Pseudomonadati</taxon>
        <taxon>Verrucomicrobiota</taxon>
        <taxon>Opitutia</taxon>
        <taxon>Opitutales</taxon>
        <taxon>Opitutaceae</taxon>
        <taxon>Opitutus</taxon>
    </lineage>
</organism>
<dbReference type="SUPFAM" id="SSF100879">
    <property type="entry name" value="Lesion bypass DNA polymerase (Y-family), little finger domain"/>
    <property type="match status" value="1"/>
</dbReference>
<dbReference type="KEGG" id="ote:Oter_4054"/>
<dbReference type="OrthoDB" id="187429at2"/>
<dbReference type="InterPro" id="IPR043128">
    <property type="entry name" value="Rev_trsase/Diguanyl_cyclase"/>
</dbReference>
<dbReference type="GO" id="GO:0016740">
    <property type="term" value="F:transferase activity"/>
    <property type="evidence" value="ECO:0007669"/>
    <property type="project" value="UniProtKB-KW"/>
</dbReference>
<accession>B1ZZZ2</accession>
<dbReference type="Pfam" id="PF11799">
    <property type="entry name" value="IMS_C"/>
    <property type="match status" value="1"/>
</dbReference>
<dbReference type="PANTHER" id="PTHR35369">
    <property type="entry name" value="BLR3025 PROTEIN-RELATED"/>
    <property type="match status" value="1"/>
</dbReference>
<comment type="similarity">
    <text evidence="1">Belongs to the DNA polymerase type-Y family.</text>
</comment>
<dbReference type="PROSITE" id="PS50173">
    <property type="entry name" value="UMUC"/>
    <property type="match status" value="1"/>
</dbReference>
<proteinExistence type="inferred from homology"/>
<dbReference type="EMBL" id="CP001032">
    <property type="protein sequence ID" value="ACB77328.1"/>
    <property type="molecule type" value="Genomic_DNA"/>
</dbReference>
<dbReference type="Pfam" id="PF00817">
    <property type="entry name" value="IMS"/>
    <property type="match status" value="1"/>
</dbReference>
<dbReference type="GO" id="GO:0006281">
    <property type="term" value="P:DNA repair"/>
    <property type="evidence" value="ECO:0007669"/>
    <property type="project" value="InterPro"/>
</dbReference>
<evidence type="ECO:0000313" key="4">
    <source>
        <dbReference type="EMBL" id="ACB77328.1"/>
    </source>
</evidence>
<evidence type="ECO:0000313" key="5">
    <source>
        <dbReference type="Proteomes" id="UP000007013"/>
    </source>
</evidence>
<dbReference type="AlphaFoldDB" id="B1ZZZ2"/>
<dbReference type="InterPro" id="IPR036775">
    <property type="entry name" value="DNA_pol_Y-fam_lit_finger_sf"/>
</dbReference>
<name>B1ZZZ2_OPITP</name>
<dbReference type="InterPro" id="IPR043502">
    <property type="entry name" value="DNA/RNA_pol_sf"/>
</dbReference>
<dbReference type="PANTHER" id="PTHR35369:SF2">
    <property type="entry name" value="BLR3025 PROTEIN"/>
    <property type="match status" value="1"/>
</dbReference>
<protein>
    <submittedName>
        <fullName evidence="4">Nucleotidyltransferase/DNA polymerase involved in DNA repair-like protein</fullName>
    </submittedName>
</protein>
<dbReference type="eggNOG" id="COG0389">
    <property type="taxonomic scope" value="Bacteria"/>
</dbReference>
<dbReference type="Gene3D" id="3.40.1170.60">
    <property type="match status" value="1"/>
</dbReference>
<gene>
    <name evidence="4" type="ordered locus">Oter_4054</name>
</gene>
<dbReference type="Proteomes" id="UP000007013">
    <property type="component" value="Chromosome"/>
</dbReference>
<dbReference type="Gene3D" id="3.30.70.270">
    <property type="match status" value="1"/>
</dbReference>
<keyword evidence="5" id="KW-1185">Reference proteome</keyword>
<dbReference type="InterPro" id="IPR050356">
    <property type="entry name" value="SulA_CellDiv_inhibitor"/>
</dbReference>
<dbReference type="HOGENOM" id="CLU_041029_0_0_0"/>
<reference evidence="4 5" key="1">
    <citation type="journal article" date="2011" name="J. Bacteriol.">
        <title>Genome sequence of the verrucomicrobium Opitutus terrae PB90-1, an abundant inhabitant of rice paddy soil ecosystems.</title>
        <authorList>
            <person name="van Passel M.W."/>
            <person name="Kant R."/>
            <person name="Palva A."/>
            <person name="Copeland A."/>
            <person name="Lucas S."/>
            <person name="Lapidus A."/>
            <person name="Glavina del Rio T."/>
            <person name="Pitluck S."/>
            <person name="Goltsman E."/>
            <person name="Clum A."/>
            <person name="Sun H."/>
            <person name="Schmutz J."/>
            <person name="Larimer F.W."/>
            <person name="Land M.L."/>
            <person name="Hauser L."/>
            <person name="Kyrpides N."/>
            <person name="Mikhailova N."/>
            <person name="Richardson P.P."/>
            <person name="Janssen P.H."/>
            <person name="de Vos W.M."/>
            <person name="Smidt H."/>
        </authorList>
    </citation>
    <scope>NUCLEOTIDE SEQUENCE [LARGE SCALE GENOMIC DNA]</scope>
    <source>
        <strain evidence="5">DSM 11246 / JCM 15787 / PB90-1</strain>
    </source>
</reference>
<evidence type="ECO:0000259" key="3">
    <source>
        <dbReference type="PROSITE" id="PS50173"/>
    </source>
</evidence>
<dbReference type="GO" id="GO:0003684">
    <property type="term" value="F:damaged DNA binding"/>
    <property type="evidence" value="ECO:0007669"/>
    <property type="project" value="InterPro"/>
</dbReference>
<dbReference type="RefSeq" id="WP_012376856.1">
    <property type="nucleotide sequence ID" value="NC_010571.1"/>
</dbReference>
<dbReference type="Gene3D" id="3.30.1490.100">
    <property type="entry name" value="DNA polymerase, Y-family, little finger domain"/>
    <property type="match status" value="1"/>
</dbReference>
<dbReference type="Gene3D" id="1.10.150.20">
    <property type="entry name" value="5' to 3' exonuclease, C-terminal subdomain"/>
    <property type="match status" value="1"/>
</dbReference>
<feature type="domain" description="UmuC" evidence="3">
    <location>
        <begin position="2"/>
        <end position="176"/>
    </location>
</feature>
<dbReference type="InterPro" id="IPR017961">
    <property type="entry name" value="DNA_pol_Y-fam_little_finger"/>
</dbReference>
<sequence length="526" mass="56730">MFAVLHLSDFALQAVLRLERELVGRPVGLLDETLRPPAIVACTPEARASGVEAGLTAAQAMARCAGITLRNANPAAETEARAALLAAAFSISPHVEDTAPGVGTMQVGGLAEERRVPALHAAVTQLHGLGLVATAGLAATPLLALYAARFGQYHNSAARVGRGVSPSRELQRLAEDGSPYLLGGSGLPLRNEIVHLAPGTERMFLRDLPLAVAEPLPETAEILAGWGIRTLGELTALTKADVTQRLGPAGLALWERAAGEVTRPLRLIAPTQRFAAELTLEHEVETLEPLLFVLRRFIDRLALELRNAGFVAGELTLTLSLSDETAHARDFRLPEPTAQEEILFRVLHTHLETLHTAATVRGLRLECRPVRPLTRQHGLFDSALRDPHGFAETLGRVAAVVGADRIGTPVVADTHRPDAVTLTVPANVVPPVTREAVHPPGGLPLRRYRTLLRATVELAGAAPAFVWTSTLAGAVQAVAGPWRGSGEWWDGTRRWAREEWDVEFETGGLYRLLRTREGWFVEGEYD</sequence>
<dbReference type="InterPro" id="IPR001126">
    <property type="entry name" value="UmuC"/>
</dbReference>
<dbReference type="STRING" id="452637.Oter_4054"/>